<sequence length="51" mass="5746">MCSPNYNPSSLCPCYHCGPSQCKTECQFKFKFAHVQDLNSLVSITEEATTR</sequence>
<proteinExistence type="predicted"/>
<protein>
    <submittedName>
        <fullName evidence="1">Uncharacterized protein</fullName>
    </submittedName>
</protein>
<comment type="caution">
    <text evidence="1">The sequence shown here is derived from an EMBL/GenBank/DDBJ whole genome shotgun (WGS) entry which is preliminary data.</text>
</comment>
<name>A0AAP0L2Q6_9MAGN</name>
<accession>A0AAP0L2Q6</accession>
<reference evidence="1 2" key="1">
    <citation type="submission" date="2024-01" db="EMBL/GenBank/DDBJ databases">
        <title>Genome assemblies of Stephania.</title>
        <authorList>
            <person name="Yang L."/>
        </authorList>
    </citation>
    <scope>NUCLEOTIDE SEQUENCE [LARGE SCALE GENOMIC DNA]</scope>
    <source>
        <strain evidence="1">YNDBR</strain>
        <tissue evidence="1">Leaf</tissue>
    </source>
</reference>
<keyword evidence="2" id="KW-1185">Reference proteome</keyword>
<dbReference type="Proteomes" id="UP001420932">
    <property type="component" value="Unassembled WGS sequence"/>
</dbReference>
<evidence type="ECO:0000313" key="1">
    <source>
        <dbReference type="EMBL" id="KAK9162482.1"/>
    </source>
</evidence>
<dbReference type="EMBL" id="JBBNAF010000002">
    <property type="protein sequence ID" value="KAK9162482.1"/>
    <property type="molecule type" value="Genomic_DNA"/>
</dbReference>
<organism evidence="1 2">
    <name type="scientific">Stephania yunnanensis</name>
    <dbReference type="NCBI Taxonomy" id="152371"/>
    <lineage>
        <taxon>Eukaryota</taxon>
        <taxon>Viridiplantae</taxon>
        <taxon>Streptophyta</taxon>
        <taxon>Embryophyta</taxon>
        <taxon>Tracheophyta</taxon>
        <taxon>Spermatophyta</taxon>
        <taxon>Magnoliopsida</taxon>
        <taxon>Ranunculales</taxon>
        <taxon>Menispermaceae</taxon>
        <taxon>Menispermoideae</taxon>
        <taxon>Cissampelideae</taxon>
        <taxon>Stephania</taxon>
    </lineage>
</organism>
<evidence type="ECO:0000313" key="2">
    <source>
        <dbReference type="Proteomes" id="UP001420932"/>
    </source>
</evidence>
<gene>
    <name evidence="1" type="ORF">Syun_003384</name>
</gene>
<dbReference type="AlphaFoldDB" id="A0AAP0L2Q6"/>